<dbReference type="RefSeq" id="WP_371305192.1">
    <property type="nucleotide sequence ID" value="NZ_JAWKJJ010000001.1"/>
</dbReference>
<dbReference type="InterPro" id="IPR023214">
    <property type="entry name" value="HAD_sf"/>
</dbReference>
<evidence type="ECO:0000256" key="3">
    <source>
        <dbReference type="ARBA" id="ARBA00022801"/>
    </source>
</evidence>
<dbReference type="InterPro" id="IPR036412">
    <property type="entry name" value="HAD-like_sf"/>
</dbReference>
<keyword evidence="2" id="KW-0479">Metal-binding</keyword>
<name>A0ABU3WUQ9_9NOCA</name>
<organism evidence="6 7">
    <name type="scientific">Rhodococcus zopfii</name>
    <dbReference type="NCBI Taxonomy" id="43772"/>
    <lineage>
        <taxon>Bacteria</taxon>
        <taxon>Bacillati</taxon>
        <taxon>Actinomycetota</taxon>
        <taxon>Actinomycetes</taxon>
        <taxon>Mycobacteriales</taxon>
        <taxon>Nocardiaceae</taxon>
        <taxon>Rhodococcus</taxon>
    </lineage>
</organism>
<dbReference type="Pfam" id="PF12710">
    <property type="entry name" value="HAD"/>
    <property type="match status" value="1"/>
</dbReference>
<keyword evidence="3 6" id="KW-0378">Hydrolase</keyword>
<evidence type="ECO:0000256" key="2">
    <source>
        <dbReference type="ARBA" id="ARBA00022723"/>
    </source>
</evidence>
<keyword evidence="5" id="KW-1133">Transmembrane helix</keyword>
<dbReference type="CDD" id="cd02612">
    <property type="entry name" value="HAD_PGPPase"/>
    <property type="match status" value="1"/>
</dbReference>
<evidence type="ECO:0000256" key="5">
    <source>
        <dbReference type="SAM" id="Phobius"/>
    </source>
</evidence>
<dbReference type="NCBIfam" id="TIGR01490">
    <property type="entry name" value="HAD-SF-IB-hyp1"/>
    <property type="match status" value="1"/>
</dbReference>
<comment type="similarity">
    <text evidence="1">Belongs to the HAD-like hydrolase superfamily. SerB family.</text>
</comment>
<dbReference type="EMBL" id="WBMO01000005">
    <property type="protein sequence ID" value="MDV2477472.1"/>
    <property type="molecule type" value="Genomic_DNA"/>
</dbReference>
<dbReference type="Proteomes" id="UP001275440">
    <property type="component" value="Unassembled WGS sequence"/>
</dbReference>
<keyword evidence="7" id="KW-1185">Reference proteome</keyword>
<sequence>MTDETPRPTEAGRIAAFFDLDKTVIAKSSVLAFSRPFFDQGLLNRRTVIENTYAQFLYLLSGADHDQAQRMRAYIAAMCEGWDVEQIKSIVAETLHEIVDPLVFQEAADLIADHKLRGHDVVVISASGEEVVAPIAAALGASHSTASRMRIVDGRYAGELEFYCFGEEKVLAMKELAERYGYDLARSYAYSDSSTDIPMLQAVGYARAVNPDRALRRAAVENGWPILTFVKPVPLLRRLTGRGRGLLAIGVIASATALVAGAATYSVLRRHR</sequence>
<dbReference type="InterPro" id="IPR006385">
    <property type="entry name" value="HAD_hydro_SerB1"/>
</dbReference>
<dbReference type="NCBIfam" id="TIGR01488">
    <property type="entry name" value="HAD-SF-IB"/>
    <property type="match status" value="1"/>
</dbReference>
<feature type="transmembrane region" description="Helical" evidence="5">
    <location>
        <begin position="246"/>
        <end position="268"/>
    </location>
</feature>
<proteinExistence type="inferred from homology"/>
<keyword evidence="5" id="KW-0812">Transmembrane</keyword>
<reference evidence="6 7" key="1">
    <citation type="submission" date="2019-10" db="EMBL/GenBank/DDBJ databases">
        <title>Draft Genome Assembly of Rhodococcus zopfii DSM44189.</title>
        <authorList>
            <person name="Sutton J.M."/>
            <person name="Akob D.M."/>
            <person name="Bushman T.J."/>
        </authorList>
    </citation>
    <scope>NUCLEOTIDE SEQUENCE [LARGE SCALE GENOMIC DNA]</scope>
    <source>
        <strain evidence="6 7">DSM 44189</strain>
    </source>
</reference>
<keyword evidence="5" id="KW-0472">Membrane</keyword>
<evidence type="ECO:0000256" key="4">
    <source>
        <dbReference type="ARBA" id="ARBA00022842"/>
    </source>
</evidence>
<evidence type="ECO:0000256" key="1">
    <source>
        <dbReference type="ARBA" id="ARBA00009184"/>
    </source>
</evidence>
<dbReference type="SUPFAM" id="SSF56784">
    <property type="entry name" value="HAD-like"/>
    <property type="match status" value="1"/>
</dbReference>
<evidence type="ECO:0000313" key="7">
    <source>
        <dbReference type="Proteomes" id="UP001275440"/>
    </source>
</evidence>
<dbReference type="Gene3D" id="1.20.1440.100">
    <property type="entry name" value="SG protein - dephosphorylation function"/>
    <property type="match status" value="1"/>
</dbReference>
<evidence type="ECO:0000313" key="6">
    <source>
        <dbReference type="EMBL" id="MDV2477472.1"/>
    </source>
</evidence>
<dbReference type="InterPro" id="IPR050582">
    <property type="entry name" value="HAD-like_SerB"/>
</dbReference>
<protein>
    <submittedName>
        <fullName evidence="6">HAD-IB family hydrolase</fullName>
    </submittedName>
</protein>
<comment type="caution">
    <text evidence="6">The sequence shown here is derived from an EMBL/GenBank/DDBJ whole genome shotgun (WGS) entry which is preliminary data.</text>
</comment>
<dbReference type="PANTHER" id="PTHR43344">
    <property type="entry name" value="PHOSPHOSERINE PHOSPHATASE"/>
    <property type="match status" value="1"/>
</dbReference>
<dbReference type="Gene3D" id="3.40.50.1000">
    <property type="entry name" value="HAD superfamily/HAD-like"/>
    <property type="match status" value="1"/>
</dbReference>
<dbReference type="PANTHER" id="PTHR43344:SF13">
    <property type="entry name" value="PHOSPHATASE RV3661-RELATED"/>
    <property type="match status" value="1"/>
</dbReference>
<accession>A0ABU3WUQ9</accession>
<keyword evidence="4" id="KW-0460">Magnesium</keyword>
<dbReference type="GO" id="GO:0016787">
    <property type="term" value="F:hydrolase activity"/>
    <property type="evidence" value="ECO:0007669"/>
    <property type="project" value="UniProtKB-KW"/>
</dbReference>
<gene>
    <name evidence="6" type="ORF">F8M49_22500</name>
</gene>